<dbReference type="STRING" id="574087.Acear_0315"/>
<protein>
    <recommendedName>
        <fullName evidence="4">Lipoprotein</fullName>
    </recommendedName>
</protein>
<evidence type="ECO:0000256" key="1">
    <source>
        <dbReference type="SAM" id="MobiDB-lite"/>
    </source>
</evidence>
<reference evidence="2 3" key="1">
    <citation type="journal article" date="2010" name="Stand. Genomic Sci.">
        <title>Complete genome sequence of Acetohalobium arabaticum type strain (Z-7288).</title>
        <authorList>
            <person name="Sikorski J."/>
            <person name="Lapidus A."/>
            <person name="Chertkov O."/>
            <person name="Lucas S."/>
            <person name="Copeland A."/>
            <person name="Glavina Del Rio T."/>
            <person name="Nolan M."/>
            <person name="Tice H."/>
            <person name="Cheng J.F."/>
            <person name="Han C."/>
            <person name="Brambilla E."/>
            <person name="Pitluck S."/>
            <person name="Liolios K."/>
            <person name="Ivanova N."/>
            <person name="Mavromatis K."/>
            <person name="Mikhailova N."/>
            <person name="Pati A."/>
            <person name="Bruce D."/>
            <person name="Detter C."/>
            <person name="Tapia R."/>
            <person name="Goodwin L."/>
            <person name="Chen A."/>
            <person name="Palaniappan K."/>
            <person name="Land M."/>
            <person name="Hauser L."/>
            <person name="Chang Y.J."/>
            <person name="Jeffries C.D."/>
            <person name="Rohde M."/>
            <person name="Goker M."/>
            <person name="Spring S."/>
            <person name="Woyke T."/>
            <person name="Bristow J."/>
            <person name="Eisen J.A."/>
            <person name="Markowitz V."/>
            <person name="Hugenholtz P."/>
            <person name="Kyrpides N.C."/>
            <person name="Klenk H.P."/>
        </authorList>
    </citation>
    <scope>NUCLEOTIDE SEQUENCE [LARGE SCALE GENOMIC DNA]</scope>
    <source>
        <strain evidence="3">ATCC 49924 / DSM 5501 / Z-7288</strain>
    </source>
</reference>
<dbReference type="HOGENOM" id="CLU_2821153_0_0_9"/>
<sequence length="66" mass="7607">MKRRITVLIIVLIILVSGCTAKEIPGEKDKPSREVPQPDEFNDPYGSEAQRKRLIHELDDLIRSDY</sequence>
<dbReference type="EMBL" id="CP002105">
    <property type="protein sequence ID" value="ADL11864.1"/>
    <property type="molecule type" value="Genomic_DNA"/>
</dbReference>
<dbReference type="Proteomes" id="UP000001661">
    <property type="component" value="Chromosome"/>
</dbReference>
<evidence type="ECO:0008006" key="4">
    <source>
        <dbReference type="Google" id="ProtNLM"/>
    </source>
</evidence>
<feature type="region of interest" description="Disordered" evidence="1">
    <location>
        <begin position="25"/>
        <end position="46"/>
    </location>
</feature>
<dbReference type="PROSITE" id="PS51257">
    <property type="entry name" value="PROKAR_LIPOPROTEIN"/>
    <property type="match status" value="1"/>
</dbReference>
<dbReference type="RefSeq" id="WP_013277310.1">
    <property type="nucleotide sequence ID" value="NC_014378.1"/>
</dbReference>
<evidence type="ECO:0000313" key="3">
    <source>
        <dbReference type="Proteomes" id="UP000001661"/>
    </source>
</evidence>
<gene>
    <name evidence="2" type="ordered locus">Acear_0315</name>
</gene>
<name>D9QU71_ACEAZ</name>
<keyword evidence="3" id="KW-1185">Reference proteome</keyword>
<dbReference type="KEGG" id="aar:Acear_0315"/>
<organism evidence="2 3">
    <name type="scientific">Acetohalobium arabaticum (strain ATCC 49924 / DSM 5501 / Z-7288)</name>
    <dbReference type="NCBI Taxonomy" id="574087"/>
    <lineage>
        <taxon>Bacteria</taxon>
        <taxon>Bacillati</taxon>
        <taxon>Bacillota</taxon>
        <taxon>Clostridia</taxon>
        <taxon>Halanaerobiales</taxon>
        <taxon>Halobacteroidaceae</taxon>
        <taxon>Acetohalobium</taxon>
    </lineage>
</organism>
<dbReference type="AlphaFoldDB" id="D9QU71"/>
<accession>D9QU71</accession>
<evidence type="ECO:0000313" key="2">
    <source>
        <dbReference type="EMBL" id="ADL11864.1"/>
    </source>
</evidence>
<proteinExistence type="predicted"/>